<comment type="similarity">
    <text evidence="3">Belongs to the Rab GDI family.</text>
</comment>
<dbReference type="Ensembl" id="ENSOCUT00000049961.1">
    <property type="protein sequence ID" value="ENSOCUP00000031214.1"/>
    <property type="gene ID" value="ENSOCUG00000034526.1"/>
</dbReference>
<comment type="subcellular location">
    <subcellularLocation>
        <location evidence="1">Cytoplasm</location>
    </subcellularLocation>
    <subcellularLocation>
        <location evidence="2">Golgi apparatus</location>
    </subcellularLocation>
</comment>
<dbReference type="PANTHER" id="PTHR11787:SF1">
    <property type="entry name" value="RAB GDP DISSOCIATION INHIBITOR BETA"/>
    <property type="match status" value="1"/>
</dbReference>
<accession>A0A5F9CCC3</accession>
<reference evidence="7" key="2">
    <citation type="submission" date="2025-08" db="UniProtKB">
        <authorList>
            <consortium name="Ensembl"/>
        </authorList>
    </citation>
    <scope>IDENTIFICATION</scope>
    <source>
        <strain evidence="7">Thorbecke</strain>
    </source>
</reference>
<keyword evidence="5" id="KW-0963">Cytoplasm</keyword>
<dbReference type="AlphaFoldDB" id="A0A5F9CCC3"/>
<organism evidence="7 8">
    <name type="scientific">Oryctolagus cuniculus</name>
    <name type="common">Rabbit</name>
    <dbReference type="NCBI Taxonomy" id="9986"/>
    <lineage>
        <taxon>Eukaryota</taxon>
        <taxon>Metazoa</taxon>
        <taxon>Chordata</taxon>
        <taxon>Craniata</taxon>
        <taxon>Vertebrata</taxon>
        <taxon>Euteleostomi</taxon>
        <taxon>Mammalia</taxon>
        <taxon>Eutheria</taxon>
        <taxon>Euarchontoglires</taxon>
        <taxon>Glires</taxon>
        <taxon>Lagomorpha</taxon>
        <taxon>Leporidae</taxon>
        <taxon>Oryctolagus</taxon>
    </lineage>
</organism>
<protein>
    <recommendedName>
        <fullName evidence="9">Rab GDP dissociation inhibitor</fullName>
    </recommendedName>
</protein>
<keyword evidence="8" id="KW-1185">Reference proteome</keyword>
<evidence type="ECO:0000313" key="7">
    <source>
        <dbReference type="Ensembl" id="ENSOCUP00000031214.1"/>
    </source>
</evidence>
<dbReference type="Bgee" id="ENSOCUG00000034526">
    <property type="expression patterns" value="Expressed in autopod skin"/>
</dbReference>
<evidence type="ECO:0000313" key="8">
    <source>
        <dbReference type="Proteomes" id="UP000001811"/>
    </source>
</evidence>
<dbReference type="SUPFAM" id="SSF51905">
    <property type="entry name" value="FAD/NAD(P)-binding domain"/>
    <property type="match status" value="2"/>
</dbReference>
<dbReference type="GO" id="GO:0005093">
    <property type="term" value="F:Rab GDP-dissociation inhibitor activity"/>
    <property type="evidence" value="ECO:0007669"/>
    <property type="project" value="TreeGrafter"/>
</dbReference>
<dbReference type="InterPro" id="IPR018203">
    <property type="entry name" value="GDP_dissociation_inhibitor"/>
</dbReference>
<evidence type="ECO:0000256" key="1">
    <source>
        <dbReference type="ARBA" id="ARBA00004496"/>
    </source>
</evidence>
<keyword evidence="6" id="KW-0333">Golgi apparatus</keyword>
<proteinExistence type="inferred from homology"/>
<keyword evidence="4" id="KW-0343">GTPase activation</keyword>
<dbReference type="InParanoid" id="A0A5F9CCC3"/>
<evidence type="ECO:0008006" key="9">
    <source>
        <dbReference type="Google" id="ProtNLM"/>
    </source>
</evidence>
<sequence>INEEYDVIVLGTVNGKKVLHMNQNPYYGGESASITPLEDLYKRFKIPGSSPSSMGRGRDWNVDLIPKFLMANGQLVKMLLYTEVTRYLDFKMTEGSFVHKGGKIYEVASTEAEALASKSQIFISRTCDATTHFETTCDDSKDIYERMTGSEFDFEEMKCKKNDIYGED</sequence>
<dbReference type="PRINTS" id="PR00891">
    <property type="entry name" value="RABGDIREP"/>
</dbReference>
<dbReference type="STRING" id="9986.ENSOCUP00000031214"/>
<dbReference type="Proteomes" id="UP000001811">
    <property type="component" value="Chromosome X"/>
</dbReference>
<dbReference type="SMR" id="A0A5F9CCC3"/>
<dbReference type="GO" id="GO:0007264">
    <property type="term" value="P:small GTPase-mediated signal transduction"/>
    <property type="evidence" value="ECO:0007669"/>
    <property type="project" value="InterPro"/>
</dbReference>
<dbReference type="InterPro" id="IPR036188">
    <property type="entry name" value="FAD/NAD-bd_sf"/>
</dbReference>
<evidence type="ECO:0000256" key="6">
    <source>
        <dbReference type="ARBA" id="ARBA00023034"/>
    </source>
</evidence>
<evidence type="ECO:0000256" key="2">
    <source>
        <dbReference type="ARBA" id="ARBA00004555"/>
    </source>
</evidence>
<dbReference type="GO" id="GO:0005794">
    <property type="term" value="C:Golgi apparatus"/>
    <property type="evidence" value="ECO:0007669"/>
    <property type="project" value="UniProtKB-SubCell"/>
</dbReference>
<dbReference type="GO" id="GO:0016192">
    <property type="term" value="P:vesicle-mediated transport"/>
    <property type="evidence" value="ECO:0007669"/>
    <property type="project" value="TreeGrafter"/>
</dbReference>
<dbReference type="PANTHER" id="PTHR11787">
    <property type="entry name" value="RAB GDP-DISSOCIATION INHIBITOR"/>
    <property type="match status" value="1"/>
</dbReference>
<dbReference type="FunFam" id="3.50.50.60:FF:000158">
    <property type="entry name" value="Rab GDP dissociation inhibitor"/>
    <property type="match status" value="1"/>
</dbReference>
<dbReference type="Pfam" id="PF00996">
    <property type="entry name" value="GDI"/>
    <property type="match status" value="1"/>
</dbReference>
<dbReference type="Gene3D" id="3.50.50.60">
    <property type="entry name" value="FAD/NAD(P)-binding domain"/>
    <property type="match status" value="1"/>
</dbReference>
<evidence type="ECO:0000256" key="3">
    <source>
        <dbReference type="ARBA" id="ARBA00005593"/>
    </source>
</evidence>
<reference evidence="7" key="3">
    <citation type="submission" date="2025-09" db="UniProtKB">
        <authorList>
            <consortium name="Ensembl"/>
        </authorList>
    </citation>
    <scope>IDENTIFICATION</scope>
    <source>
        <strain evidence="7">Thorbecke</strain>
    </source>
</reference>
<name>A0A5F9CCC3_RABIT</name>
<dbReference type="GO" id="GO:0005096">
    <property type="term" value="F:GTPase activator activity"/>
    <property type="evidence" value="ECO:0007669"/>
    <property type="project" value="UniProtKB-KW"/>
</dbReference>
<reference evidence="7 8" key="1">
    <citation type="journal article" date="2011" name="Nature">
        <title>A high-resolution map of human evolutionary constraint using 29 mammals.</title>
        <authorList>
            <person name="Lindblad-Toh K."/>
            <person name="Garber M."/>
            <person name="Zuk O."/>
            <person name="Lin M.F."/>
            <person name="Parker B.J."/>
            <person name="Washietl S."/>
            <person name="Kheradpour P."/>
            <person name="Ernst J."/>
            <person name="Jordan G."/>
            <person name="Mauceli E."/>
            <person name="Ward L.D."/>
            <person name="Lowe C.B."/>
            <person name="Holloway A.K."/>
            <person name="Clamp M."/>
            <person name="Gnerre S."/>
            <person name="Alfoldi J."/>
            <person name="Beal K."/>
            <person name="Chang J."/>
            <person name="Clawson H."/>
            <person name="Cuff J."/>
            <person name="Di Palma F."/>
            <person name="Fitzgerald S."/>
            <person name="Flicek P."/>
            <person name="Guttman M."/>
            <person name="Hubisz M.J."/>
            <person name="Jaffe D.B."/>
            <person name="Jungreis I."/>
            <person name="Kent W.J."/>
            <person name="Kostka D."/>
            <person name="Lara M."/>
            <person name="Martins A.L."/>
            <person name="Massingham T."/>
            <person name="Moltke I."/>
            <person name="Raney B.J."/>
            <person name="Rasmussen M.D."/>
            <person name="Robinson J."/>
            <person name="Stark A."/>
            <person name="Vilella A.J."/>
            <person name="Wen J."/>
            <person name="Xie X."/>
            <person name="Zody M.C."/>
            <person name="Baldwin J."/>
            <person name="Bloom T."/>
            <person name="Chin C.W."/>
            <person name="Heiman D."/>
            <person name="Nicol R."/>
            <person name="Nusbaum C."/>
            <person name="Young S."/>
            <person name="Wilkinson J."/>
            <person name="Worley K.C."/>
            <person name="Kovar C.L."/>
            <person name="Muzny D.M."/>
            <person name="Gibbs R.A."/>
            <person name="Cree A."/>
            <person name="Dihn H.H."/>
            <person name="Fowler G."/>
            <person name="Jhangiani S."/>
            <person name="Joshi V."/>
            <person name="Lee S."/>
            <person name="Lewis L.R."/>
            <person name="Nazareth L.V."/>
            <person name="Okwuonu G."/>
            <person name="Santibanez J."/>
            <person name="Warren W.C."/>
            <person name="Mardis E.R."/>
            <person name="Weinstock G.M."/>
            <person name="Wilson R.K."/>
            <person name="Delehaunty K."/>
            <person name="Dooling D."/>
            <person name="Fronik C."/>
            <person name="Fulton L."/>
            <person name="Fulton B."/>
            <person name="Graves T."/>
            <person name="Minx P."/>
            <person name="Sodergren E."/>
            <person name="Birney E."/>
            <person name="Margulies E.H."/>
            <person name="Herrero J."/>
            <person name="Green E.D."/>
            <person name="Haussler D."/>
            <person name="Siepel A."/>
            <person name="Goldman N."/>
            <person name="Pollard K.S."/>
            <person name="Pedersen J.S."/>
            <person name="Lander E.S."/>
            <person name="Kellis M."/>
        </authorList>
    </citation>
    <scope>NUCLEOTIDE SEQUENCE [LARGE SCALE GENOMIC DNA]</scope>
    <source>
        <strain evidence="7 8">Thorbecke inbred</strain>
    </source>
</reference>
<dbReference type="Gene3D" id="3.30.519.10">
    <property type="entry name" value="Guanine Nucleotide Dissociation Inhibitor, domain 2"/>
    <property type="match status" value="1"/>
</dbReference>
<evidence type="ECO:0000256" key="5">
    <source>
        <dbReference type="ARBA" id="ARBA00022490"/>
    </source>
</evidence>
<evidence type="ECO:0000256" key="4">
    <source>
        <dbReference type="ARBA" id="ARBA00022468"/>
    </source>
</evidence>
<dbReference type="GeneTree" id="ENSGT00950000182994"/>
<dbReference type="EMBL" id="AAGW02046612">
    <property type="status" value="NOT_ANNOTATED_CDS"/>
    <property type="molecule type" value="Genomic_DNA"/>
</dbReference>